<evidence type="ECO:0000313" key="3">
    <source>
        <dbReference type="Proteomes" id="UP000248014"/>
    </source>
</evidence>
<dbReference type="Pfam" id="PF13302">
    <property type="entry name" value="Acetyltransf_3"/>
    <property type="match status" value="1"/>
</dbReference>
<evidence type="ECO:0000259" key="1">
    <source>
        <dbReference type="PROSITE" id="PS51186"/>
    </source>
</evidence>
<dbReference type="PROSITE" id="PS51186">
    <property type="entry name" value="GNAT"/>
    <property type="match status" value="1"/>
</dbReference>
<dbReference type="InterPro" id="IPR000182">
    <property type="entry name" value="GNAT_dom"/>
</dbReference>
<dbReference type="SUPFAM" id="SSF55729">
    <property type="entry name" value="Acyl-CoA N-acyltransferases (Nat)"/>
    <property type="match status" value="1"/>
</dbReference>
<sequence length="180" mass="19675">MFARTQRLLLRPVWPEDAEALFAGINDAGIVCNLARAPWPYSAEHAREFAARAQDPFYPHYLLTLPGDAGQTLIGSCGLGQTDAGEAELGYWIARDHWGQGYATEAARAVIANAWTLGHRRIVASHYIDNPASGAVLRRLGFTPTGTTRPRFSLGRGYEAMAQEYALESDMAEAERPLAA</sequence>
<feature type="domain" description="N-acetyltransferase" evidence="1">
    <location>
        <begin position="8"/>
        <end position="170"/>
    </location>
</feature>
<organism evidence="2 3">
    <name type="scientific">Blastomonas natatoria</name>
    <dbReference type="NCBI Taxonomy" id="34015"/>
    <lineage>
        <taxon>Bacteria</taxon>
        <taxon>Pseudomonadati</taxon>
        <taxon>Pseudomonadota</taxon>
        <taxon>Alphaproteobacteria</taxon>
        <taxon>Sphingomonadales</taxon>
        <taxon>Sphingomonadaceae</taxon>
        <taxon>Blastomonas</taxon>
    </lineage>
</organism>
<dbReference type="EMBL" id="QJJM01000004">
    <property type="protein sequence ID" value="PXW77614.1"/>
    <property type="molecule type" value="Genomic_DNA"/>
</dbReference>
<dbReference type="RefSeq" id="WP_167398443.1">
    <property type="nucleotide sequence ID" value="NZ_QJJM01000004.1"/>
</dbReference>
<gene>
    <name evidence="2" type="ORF">C7451_104109</name>
</gene>
<dbReference type="Gene3D" id="3.40.630.30">
    <property type="match status" value="1"/>
</dbReference>
<keyword evidence="3" id="KW-1185">Reference proteome</keyword>
<dbReference type="Proteomes" id="UP000248014">
    <property type="component" value="Unassembled WGS sequence"/>
</dbReference>
<proteinExistence type="predicted"/>
<dbReference type="PANTHER" id="PTHR43792">
    <property type="entry name" value="GNAT FAMILY, PUTATIVE (AFU_ORTHOLOGUE AFUA_3G00765)-RELATED-RELATED"/>
    <property type="match status" value="1"/>
</dbReference>
<accession>A0A2V3V8X4</accession>
<evidence type="ECO:0000313" key="2">
    <source>
        <dbReference type="EMBL" id="PXW77614.1"/>
    </source>
</evidence>
<reference evidence="2 3" key="1">
    <citation type="submission" date="2018-05" db="EMBL/GenBank/DDBJ databases">
        <title>Genomic Encyclopedia of Type Strains, Phase IV (KMG-IV): sequencing the most valuable type-strain genomes for metagenomic binning, comparative biology and taxonomic classification.</title>
        <authorList>
            <person name="Goeker M."/>
        </authorList>
    </citation>
    <scope>NUCLEOTIDE SEQUENCE [LARGE SCALE GENOMIC DNA]</scope>
    <source>
        <strain evidence="2 3">DSM 3183</strain>
    </source>
</reference>
<dbReference type="AlphaFoldDB" id="A0A2V3V8X4"/>
<dbReference type="InterPro" id="IPR016181">
    <property type="entry name" value="Acyl_CoA_acyltransferase"/>
</dbReference>
<dbReference type="InterPro" id="IPR051531">
    <property type="entry name" value="N-acetyltransferase"/>
</dbReference>
<name>A0A2V3V8X4_9SPHN</name>
<keyword evidence="2" id="KW-0808">Transferase</keyword>
<dbReference type="GO" id="GO:0016747">
    <property type="term" value="F:acyltransferase activity, transferring groups other than amino-acyl groups"/>
    <property type="evidence" value="ECO:0007669"/>
    <property type="project" value="InterPro"/>
</dbReference>
<comment type="caution">
    <text evidence="2">The sequence shown here is derived from an EMBL/GenBank/DDBJ whole genome shotgun (WGS) entry which is preliminary data.</text>
</comment>
<protein>
    <submittedName>
        <fullName evidence="2">RimJ/RimL family protein N-acetyltransferase</fullName>
    </submittedName>
</protein>